<sequence length="67" mass="7305">MTHARLTPLDLAGAKWRTSSHSGGQGECVEVTDNLPHLIPVRDSKRPTGPAIAFGHDAWRTFISQLV</sequence>
<accession>A0A7J0CC57</accession>
<evidence type="ECO:0000313" key="5">
    <source>
        <dbReference type="Proteomes" id="UP000530403"/>
    </source>
</evidence>
<protein>
    <recommendedName>
        <fullName evidence="1">DUF397 domain-containing protein</fullName>
    </recommendedName>
</protein>
<dbReference type="InterPro" id="IPR007278">
    <property type="entry name" value="DUF397"/>
</dbReference>
<name>A0A7J0CC57_9ACTN</name>
<dbReference type="EMBL" id="JACCCF010000001">
    <property type="protein sequence ID" value="NYE42951.1"/>
    <property type="molecule type" value="Genomic_DNA"/>
</dbReference>
<dbReference type="RefSeq" id="WP_218578054.1">
    <property type="nucleotide sequence ID" value="NZ_BAAAUE010000009.1"/>
</dbReference>
<comment type="caution">
    <text evidence="2">The sequence shown here is derived from an EMBL/GenBank/DDBJ whole genome shotgun (WGS) entry which is preliminary data.</text>
</comment>
<evidence type="ECO:0000313" key="3">
    <source>
        <dbReference type="EMBL" id="NYE42951.1"/>
    </source>
</evidence>
<organism evidence="2 4">
    <name type="scientific">Streptomyces fulvorobeus</name>
    <dbReference type="NCBI Taxonomy" id="284028"/>
    <lineage>
        <taxon>Bacteria</taxon>
        <taxon>Bacillati</taxon>
        <taxon>Actinomycetota</taxon>
        <taxon>Actinomycetes</taxon>
        <taxon>Kitasatosporales</taxon>
        <taxon>Streptomycetaceae</taxon>
        <taxon>Streptomyces</taxon>
    </lineage>
</organism>
<dbReference type="Proteomes" id="UP000498980">
    <property type="component" value="Unassembled WGS sequence"/>
</dbReference>
<dbReference type="EMBL" id="BLWC01000001">
    <property type="protein sequence ID" value="GFM99384.1"/>
    <property type="molecule type" value="Genomic_DNA"/>
</dbReference>
<gene>
    <name evidence="3" type="ORF">HEB29_003962</name>
    <name evidence="2" type="ORF">Sfulv_41950</name>
</gene>
<proteinExistence type="predicted"/>
<dbReference type="Proteomes" id="UP000530403">
    <property type="component" value="Unassembled WGS sequence"/>
</dbReference>
<dbReference type="Pfam" id="PF04149">
    <property type="entry name" value="DUF397"/>
    <property type="match status" value="1"/>
</dbReference>
<dbReference type="AlphaFoldDB" id="A0A7J0CC57"/>
<reference evidence="3 5" key="2">
    <citation type="submission" date="2020-07" db="EMBL/GenBank/DDBJ databases">
        <title>Sequencing the genomes of 1000 actinobacteria strains.</title>
        <authorList>
            <person name="Klenk H.-P."/>
        </authorList>
    </citation>
    <scope>NUCLEOTIDE SEQUENCE [LARGE SCALE GENOMIC DNA]</scope>
    <source>
        <strain evidence="3 5">DSM 41455</strain>
    </source>
</reference>
<reference evidence="2 4" key="1">
    <citation type="submission" date="2020-05" db="EMBL/GenBank/DDBJ databases">
        <title>Whole genome shotgun sequence of Streptomyces fulvorobeus NBRC 15897.</title>
        <authorList>
            <person name="Komaki H."/>
            <person name="Tamura T."/>
        </authorList>
    </citation>
    <scope>NUCLEOTIDE SEQUENCE [LARGE SCALE GENOMIC DNA]</scope>
    <source>
        <strain evidence="2 4">NBRC 15897</strain>
    </source>
</reference>
<feature type="domain" description="DUF397" evidence="1">
    <location>
        <begin position="14"/>
        <end position="65"/>
    </location>
</feature>
<evidence type="ECO:0000313" key="4">
    <source>
        <dbReference type="Proteomes" id="UP000498980"/>
    </source>
</evidence>
<keyword evidence="4" id="KW-1185">Reference proteome</keyword>
<evidence type="ECO:0000313" key="2">
    <source>
        <dbReference type="EMBL" id="GFM99384.1"/>
    </source>
</evidence>
<evidence type="ECO:0000259" key="1">
    <source>
        <dbReference type="Pfam" id="PF04149"/>
    </source>
</evidence>